<keyword evidence="2" id="KW-1185">Reference proteome</keyword>
<sequence>MVLLVVLCAMEPSTIYKKMGETEEQDVNDVESVLFEGSHSFGEQICSFLQKGMGYVIIDPFLIGKIAPQCWKTFVDIAEKCLLEDPSERPTMGEVELELEHALALQEAAEAFNPVK</sequence>
<reference evidence="1 2" key="1">
    <citation type="journal article" date="2022" name="DNA Res.">
        <title>Chromosomal-level genome assembly of the orchid tree Bauhinia variegata (Leguminosae; Cercidoideae) supports the allotetraploid origin hypothesis of Bauhinia.</title>
        <authorList>
            <person name="Zhong Y."/>
            <person name="Chen Y."/>
            <person name="Zheng D."/>
            <person name="Pang J."/>
            <person name="Liu Y."/>
            <person name="Luo S."/>
            <person name="Meng S."/>
            <person name="Qian L."/>
            <person name="Wei D."/>
            <person name="Dai S."/>
            <person name="Zhou R."/>
        </authorList>
    </citation>
    <scope>NUCLEOTIDE SEQUENCE [LARGE SCALE GENOMIC DNA]</scope>
    <source>
        <strain evidence="1">BV-YZ2020</strain>
    </source>
</reference>
<proteinExistence type="predicted"/>
<evidence type="ECO:0000313" key="2">
    <source>
        <dbReference type="Proteomes" id="UP000828941"/>
    </source>
</evidence>
<protein>
    <submittedName>
        <fullName evidence="1">Uncharacterized protein</fullName>
    </submittedName>
</protein>
<accession>A0ACB9Q973</accession>
<evidence type="ECO:0000313" key="1">
    <source>
        <dbReference type="EMBL" id="KAI4356889.1"/>
    </source>
</evidence>
<organism evidence="1 2">
    <name type="scientific">Bauhinia variegata</name>
    <name type="common">Purple orchid tree</name>
    <name type="synonym">Phanera variegata</name>
    <dbReference type="NCBI Taxonomy" id="167791"/>
    <lineage>
        <taxon>Eukaryota</taxon>
        <taxon>Viridiplantae</taxon>
        <taxon>Streptophyta</taxon>
        <taxon>Embryophyta</taxon>
        <taxon>Tracheophyta</taxon>
        <taxon>Spermatophyta</taxon>
        <taxon>Magnoliopsida</taxon>
        <taxon>eudicotyledons</taxon>
        <taxon>Gunneridae</taxon>
        <taxon>Pentapetalae</taxon>
        <taxon>rosids</taxon>
        <taxon>fabids</taxon>
        <taxon>Fabales</taxon>
        <taxon>Fabaceae</taxon>
        <taxon>Cercidoideae</taxon>
        <taxon>Cercideae</taxon>
        <taxon>Bauhiniinae</taxon>
        <taxon>Bauhinia</taxon>
    </lineage>
</organism>
<dbReference type="Proteomes" id="UP000828941">
    <property type="component" value="Chromosome 1"/>
</dbReference>
<gene>
    <name evidence="1" type="ORF">L6164_000872</name>
</gene>
<comment type="caution">
    <text evidence="1">The sequence shown here is derived from an EMBL/GenBank/DDBJ whole genome shotgun (WGS) entry which is preliminary data.</text>
</comment>
<name>A0ACB9Q973_BAUVA</name>
<dbReference type="EMBL" id="CM039426">
    <property type="protein sequence ID" value="KAI4356889.1"/>
    <property type="molecule type" value="Genomic_DNA"/>
</dbReference>